<dbReference type="Pfam" id="PF00346">
    <property type="entry name" value="Complex1_49kDa"/>
    <property type="match status" value="1"/>
</dbReference>
<organism evidence="2">
    <name type="scientific">freshwater metagenome</name>
    <dbReference type="NCBI Taxonomy" id="449393"/>
    <lineage>
        <taxon>unclassified sequences</taxon>
        <taxon>metagenomes</taxon>
        <taxon>ecological metagenomes</taxon>
    </lineage>
</organism>
<evidence type="ECO:0000313" key="2">
    <source>
        <dbReference type="EMBL" id="CAB4625682.1"/>
    </source>
</evidence>
<dbReference type="GO" id="GO:0051287">
    <property type="term" value="F:NAD binding"/>
    <property type="evidence" value="ECO:0007669"/>
    <property type="project" value="InterPro"/>
</dbReference>
<dbReference type="EMBL" id="CAEZVB010000062">
    <property type="protein sequence ID" value="CAB4625682.1"/>
    <property type="molecule type" value="Genomic_DNA"/>
</dbReference>
<protein>
    <submittedName>
        <fullName evidence="2">Unannotated protein</fullName>
    </submittedName>
</protein>
<accession>A0A6J6IMB5</accession>
<feature type="domain" description="NADH-quinone oxidoreductase subunit D" evidence="1">
    <location>
        <begin position="129"/>
        <end position="297"/>
    </location>
</feature>
<evidence type="ECO:0000259" key="1">
    <source>
        <dbReference type="Pfam" id="PF00346"/>
    </source>
</evidence>
<dbReference type="PANTHER" id="PTHR11993:SF10">
    <property type="entry name" value="NADH DEHYDROGENASE [UBIQUINONE] IRON-SULFUR PROTEIN 2, MITOCHONDRIAL"/>
    <property type="match status" value="1"/>
</dbReference>
<evidence type="ECO:0000313" key="3">
    <source>
        <dbReference type="EMBL" id="CAB4663366.1"/>
    </source>
</evidence>
<dbReference type="EMBL" id="CAFBMO010000025">
    <property type="protein sequence ID" value="CAB4906151.1"/>
    <property type="molecule type" value="Genomic_DNA"/>
</dbReference>
<gene>
    <name evidence="2" type="ORF">UFOPK1908_01154</name>
    <name evidence="3" type="ORF">UFOPK2282_00692</name>
    <name evidence="4" type="ORF">UFOPK3576_00772</name>
</gene>
<sequence length="371" mass="40369">MNEILVAIGAAKHLPADLYLDLGDLHPTGHGAMQLVLQVEADVITSADPRIGFVHRSAEKLFEARDYRQLMMLANRHDWVSAFSSELAIALVLEDAMGILTPERATWSRMLLAEMNRLTAGLIMLGASSSNFVHLLQHREILLDLLEQLTGSRIHPMFNRIGGIATPCTTDWLTSLSNTVRKLQDLLAGLPQEVADHFAEFAGVGCISTDQVQTFGLSGSLAWASNVSNDLRITAPYLAYEHVQEYLPTAHGDGDIPARFTLIAEHILASLLIMSHAIAWLNNAGDGPISVQLPKVVRAPELTTYGSIEGPLGTIGVLLDSIGEKTPWRLKLRTPAFATIQSFNSTLTGVPISTLVPMMQSCTFMVGDADR</sequence>
<dbReference type="PANTHER" id="PTHR11993">
    <property type="entry name" value="NADH-UBIQUINONE OXIDOREDUCTASE 49 KDA SUBUNIT"/>
    <property type="match status" value="1"/>
</dbReference>
<dbReference type="EMBL" id="CAEZWR010000065">
    <property type="protein sequence ID" value="CAB4663366.1"/>
    <property type="molecule type" value="Genomic_DNA"/>
</dbReference>
<evidence type="ECO:0000313" key="4">
    <source>
        <dbReference type="EMBL" id="CAB4906151.1"/>
    </source>
</evidence>
<dbReference type="Gene3D" id="1.10.645.10">
    <property type="entry name" value="Cytochrome-c3 Hydrogenase, chain B"/>
    <property type="match status" value="1"/>
</dbReference>
<dbReference type="AlphaFoldDB" id="A0A6J6IMB5"/>
<dbReference type="SUPFAM" id="SSF56762">
    <property type="entry name" value="HydB/Nqo4-like"/>
    <property type="match status" value="1"/>
</dbReference>
<dbReference type="InterPro" id="IPR022885">
    <property type="entry name" value="NDH1_su_D/H"/>
</dbReference>
<dbReference type="InterPro" id="IPR001135">
    <property type="entry name" value="NADH_Q_OxRdtase_suD"/>
</dbReference>
<proteinExistence type="predicted"/>
<dbReference type="GO" id="GO:0016651">
    <property type="term" value="F:oxidoreductase activity, acting on NAD(P)H"/>
    <property type="evidence" value="ECO:0007669"/>
    <property type="project" value="InterPro"/>
</dbReference>
<name>A0A6J6IMB5_9ZZZZ</name>
<dbReference type="InterPro" id="IPR029014">
    <property type="entry name" value="NiFe-Hase_large"/>
</dbReference>
<dbReference type="GO" id="GO:0048038">
    <property type="term" value="F:quinone binding"/>
    <property type="evidence" value="ECO:0007669"/>
    <property type="project" value="InterPro"/>
</dbReference>
<reference evidence="2" key="1">
    <citation type="submission" date="2020-05" db="EMBL/GenBank/DDBJ databases">
        <authorList>
            <person name="Chiriac C."/>
            <person name="Salcher M."/>
            <person name="Ghai R."/>
            <person name="Kavagutti S V."/>
        </authorList>
    </citation>
    <scope>NUCLEOTIDE SEQUENCE</scope>
</reference>